<dbReference type="AlphaFoldDB" id="A0A0E9U2Q2"/>
<proteinExistence type="predicted"/>
<organism evidence="1">
    <name type="scientific">Anguilla anguilla</name>
    <name type="common">European freshwater eel</name>
    <name type="synonym">Muraena anguilla</name>
    <dbReference type="NCBI Taxonomy" id="7936"/>
    <lineage>
        <taxon>Eukaryota</taxon>
        <taxon>Metazoa</taxon>
        <taxon>Chordata</taxon>
        <taxon>Craniata</taxon>
        <taxon>Vertebrata</taxon>
        <taxon>Euteleostomi</taxon>
        <taxon>Actinopterygii</taxon>
        <taxon>Neopterygii</taxon>
        <taxon>Teleostei</taxon>
        <taxon>Anguilliformes</taxon>
        <taxon>Anguillidae</taxon>
        <taxon>Anguilla</taxon>
    </lineage>
</organism>
<dbReference type="EMBL" id="GBXM01048378">
    <property type="protein sequence ID" value="JAH60199.1"/>
    <property type="molecule type" value="Transcribed_RNA"/>
</dbReference>
<sequence length="26" mass="3043">MIKYVSVLIYTCETMQARRVGQACYD</sequence>
<name>A0A0E9U2Q2_ANGAN</name>
<reference evidence="1" key="2">
    <citation type="journal article" date="2015" name="Fish Shellfish Immunol.">
        <title>Early steps in the European eel (Anguilla anguilla)-Vibrio vulnificus interaction in the gills: Role of the RtxA13 toxin.</title>
        <authorList>
            <person name="Callol A."/>
            <person name="Pajuelo D."/>
            <person name="Ebbesson L."/>
            <person name="Teles M."/>
            <person name="MacKenzie S."/>
            <person name="Amaro C."/>
        </authorList>
    </citation>
    <scope>NUCLEOTIDE SEQUENCE</scope>
</reference>
<evidence type="ECO:0000313" key="1">
    <source>
        <dbReference type="EMBL" id="JAH60199.1"/>
    </source>
</evidence>
<protein>
    <submittedName>
        <fullName evidence="1">Uncharacterized protein</fullName>
    </submittedName>
</protein>
<accession>A0A0E9U2Q2</accession>
<reference evidence="1" key="1">
    <citation type="submission" date="2014-11" db="EMBL/GenBank/DDBJ databases">
        <authorList>
            <person name="Amaro Gonzalez C."/>
        </authorList>
    </citation>
    <scope>NUCLEOTIDE SEQUENCE</scope>
</reference>